<evidence type="ECO:0000256" key="4">
    <source>
        <dbReference type="ARBA" id="ARBA00023128"/>
    </source>
</evidence>
<dbReference type="PANTHER" id="PTHR15892:SF2">
    <property type="entry name" value="LARGE RIBOSOMAL SUBUNIT PROTEIN UL30M"/>
    <property type="match status" value="1"/>
</dbReference>
<dbReference type="CDD" id="cd01658">
    <property type="entry name" value="Ribosomal_L30"/>
    <property type="match status" value="1"/>
</dbReference>
<evidence type="ECO:0000313" key="10">
    <source>
        <dbReference type="Proteomes" id="UP000663699"/>
    </source>
</evidence>
<dbReference type="EMBL" id="CP054532">
    <property type="protein sequence ID" value="QSL64043.1"/>
    <property type="molecule type" value="Genomic_DNA"/>
</dbReference>
<evidence type="ECO:0000256" key="1">
    <source>
        <dbReference type="ARBA" id="ARBA00004173"/>
    </source>
</evidence>
<evidence type="ECO:0000259" key="8">
    <source>
        <dbReference type="Pfam" id="PF00327"/>
    </source>
</evidence>
<organism evidence="9 10">
    <name type="scientific">Pneumocystis wakefieldiae</name>
    <dbReference type="NCBI Taxonomy" id="38082"/>
    <lineage>
        <taxon>Eukaryota</taxon>
        <taxon>Fungi</taxon>
        <taxon>Dikarya</taxon>
        <taxon>Ascomycota</taxon>
        <taxon>Taphrinomycotina</taxon>
        <taxon>Pneumocystomycetes</taxon>
        <taxon>Pneumocystaceae</taxon>
        <taxon>Pneumocystis</taxon>
    </lineage>
</organism>
<proteinExistence type="inferred from homology"/>
<dbReference type="GO" id="GO:0005739">
    <property type="term" value="C:mitochondrion"/>
    <property type="evidence" value="ECO:0007669"/>
    <property type="project" value="UniProtKB-SubCell"/>
</dbReference>
<dbReference type="GO" id="GO:0006412">
    <property type="term" value="P:translation"/>
    <property type="evidence" value="ECO:0007669"/>
    <property type="project" value="InterPro"/>
</dbReference>
<keyword evidence="5" id="KW-0687">Ribonucleoprotein</keyword>
<comment type="similarity">
    <text evidence="2">Belongs to the universal ribosomal protein uL30 family.</text>
</comment>
<dbReference type="OrthoDB" id="509901at2759"/>
<evidence type="ECO:0000256" key="2">
    <source>
        <dbReference type="ARBA" id="ARBA00007594"/>
    </source>
</evidence>
<reference evidence="9" key="1">
    <citation type="submission" date="2020-06" db="EMBL/GenBank/DDBJ databases">
        <title>Genomes of multiple members of Pneumocystis genus reveal paths to human pathogen Pneumocystis jirovecii.</title>
        <authorList>
            <person name="Cisse O.H."/>
            <person name="Ma L."/>
            <person name="Dekker J."/>
            <person name="Khil P."/>
            <person name="Jo J."/>
            <person name="Brenchley J."/>
            <person name="Blair R."/>
            <person name="Pahar B."/>
            <person name="Chabe M."/>
            <person name="Van Rompay K.A."/>
            <person name="Keesler R."/>
            <person name="Sukura A."/>
            <person name="Hirsch V."/>
            <person name="Kutty G."/>
            <person name="Liu Y."/>
            <person name="Peng L."/>
            <person name="Chen J."/>
            <person name="Song J."/>
            <person name="Weissenbacher-Lang C."/>
            <person name="Xu J."/>
            <person name="Upham N.S."/>
            <person name="Stajich J.E."/>
            <person name="Cuomo C.A."/>
            <person name="Cushion M.T."/>
            <person name="Kovacs J.A."/>
        </authorList>
    </citation>
    <scope>NUCLEOTIDE SEQUENCE</scope>
    <source>
        <strain evidence="9">2A</strain>
    </source>
</reference>
<dbReference type="NCBIfam" id="TIGR01308">
    <property type="entry name" value="rpmD_bact"/>
    <property type="match status" value="1"/>
</dbReference>
<evidence type="ECO:0000313" key="9">
    <source>
        <dbReference type="EMBL" id="QSL64043.1"/>
    </source>
</evidence>
<dbReference type="Pfam" id="PF00327">
    <property type="entry name" value="Ribosomal_L30"/>
    <property type="match status" value="1"/>
</dbReference>
<dbReference type="GO" id="GO:0015934">
    <property type="term" value="C:large ribosomal subunit"/>
    <property type="evidence" value="ECO:0007669"/>
    <property type="project" value="InterPro"/>
</dbReference>
<keyword evidence="4" id="KW-0496">Mitochondrion</keyword>
<dbReference type="SUPFAM" id="SSF55129">
    <property type="entry name" value="Ribosomal protein L30p/L7e"/>
    <property type="match status" value="1"/>
</dbReference>
<sequence>MGYFKITLQRSSIGLPRNIKRTLLSLGLRKRLSTVYLSISPIIAGKILKVKELVSVEEVDKRLTSIEMKKLRRPDKGWDIIKRMFILDDICCNTKVHLEIYLGTPFI</sequence>
<dbReference type="GO" id="GO:0003735">
    <property type="term" value="F:structural constituent of ribosome"/>
    <property type="evidence" value="ECO:0007669"/>
    <property type="project" value="InterPro"/>
</dbReference>
<protein>
    <recommendedName>
        <fullName evidence="6">Large ribosomal subunit protein uL30m</fullName>
    </recommendedName>
</protein>
<evidence type="ECO:0000256" key="6">
    <source>
        <dbReference type="ARBA" id="ARBA00035281"/>
    </source>
</evidence>
<keyword evidence="10" id="KW-1185">Reference proteome</keyword>
<dbReference type="FunFam" id="3.30.1390.20:FF:000010">
    <property type="entry name" value="Large subunit ribosomal protein L30"/>
    <property type="match status" value="1"/>
</dbReference>
<dbReference type="InterPro" id="IPR036919">
    <property type="entry name" value="Ribo_uL30_ferredoxin-like_sf"/>
</dbReference>
<accession>A0A899FTP1</accession>
<dbReference type="InterPro" id="IPR016082">
    <property type="entry name" value="Ribosomal_uL30_ferredoxin-like"/>
</dbReference>
<dbReference type="InterPro" id="IPR005996">
    <property type="entry name" value="Ribosomal_uL30_bac-type"/>
</dbReference>
<comment type="function">
    <text evidence="7">Component of the mitochondrial ribosome (mitoribosome), a dedicated translation machinery responsible for the synthesis of mitochondrial genome-encoded proteins, including at least some of the essential transmembrane subunits of the mitochondrial respiratory chain. The mitoribosomes are attached to the mitochondrial inner membrane and translation products are cotranslationally integrated into the membrane.</text>
</comment>
<evidence type="ECO:0000256" key="7">
    <source>
        <dbReference type="ARBA" id="ARBA00037226"/>
    </source>
</evidence>
<comment type="subcellular location">
    <subcellularLocation>
        <location evidence="1">Mitochondrion</location>
    </subcellularLocation>
</comment>
<dbReference type="AlphaFoldDB" id="A0A899FTP1"/>
<feature type="domain" description="Large ribosomal subunit protein uL30-like ferredoxin-like fold" evidence="8">
    <location>
        <begin position="4"/>
        <end position="54"/>
    </location>
</feature>
<evidence type="ECO:0000256" key="3">
    <source>
        <dbReference type="ARBA" id="ARBA00022980"/>
    </source>
</evidence>
<name>A0A899FTP1_9ASCO</name>
<dbReference type="PANTHER" id="PTHR15892">
    <property type="entry name" value="MITOCHONDRIAL RIBOSOMAL PROTEIN L30"/>
    <property type="match status" value="1"/>
</dbReference>
<dbReference type="Gene3D" id="3.30.1390.20">
    <property type="entry name" value="Ribosomal protein L30, ferredoxin-like fold domain"/>
    <property type="match status" value="1"/>
</dbReference>
<dbReference type="Proteomes" id="UP000663699">
    <property type="component" value="Chromosome 1"/>
</dbReference>
<gene>
    <name evidence="9" type="ORF">MERGE_000198</name>
</gene>
<evidence type="ECO:0000256" key="5">
    <source>
        <dbReference type="ARBA" id="ARBA00023274"/>
    </source>
</evidence>
<keyword evidence="3" id="KW-0689">Ribosomal protein</keyword>